<sequence>MLRPRCPSGKVSASEPKDCSWYSPNSKNPLLCSPNPSGRATLTKKERAVVVKSITLNERRWKLHNDIRTSTVFCSKGRLGRSPIDRVKEPEVKAAVVRKFEERDASSALALII</sequence>
<organism evidence="2 5">
    <name type="scientific">Araneus ventricosus</name>
    <name type="common">Orbweaver spider</name>
    <name type="synonym">Epeira ventricosa</name>
    <dbReference type="NCBI Taxonomy" id="182803"/>
    <lineage>
        <taxon>Eukaryota</taxon>
        <taxon>Metazoa</taxon>
        <taxon>Ecdysozoa</taxon>
        <taxon>Arthropoda</taxon>
        <taxon>Chelicerata</taxon>
        <taxon>Arachnida</taxon>
        <taxon>Araneae</taxon>
        <taxon>Araneomorphae</taxon>
        <taxon>Entelegynae</taxon>
        <taxon>Araneoidea</taxon>
        <taxon>Araneidae</taxon>
        <taxon>Araneus</taxon>
    </lineage>
</organism>
<dbReference type="EMBL" id="BGPR01135321">
    <property type="protein sequence ID" value="GBN55444.1"/>
    <property type="molecule type" value="Genomic_DNA"/>
</dbReference>
<proteinExistence type="predicted"/>
<feature type="region of interest" description="Disordered" evidence="1">
    <location>
        <begin position="1"/>
        <end position="26"/>
    </location>
</feature>
<evidence type="ECO:0000313" key="2">
    <source>
        <dbReference type="EMBL" id="GBN55444.1"/>
    </source>
</evidence>
<dbReference type="EMBL" id="BGPR01135340">
    <property type="protein sequence ID" value="GBN55485.1"/>
    <property type="molecule type" value="Genomic_DNA"/>
</dbReference>
<evidence type="ECO:0000256" key="1">
    <source>
        <dbReference type="SAM" id="MobiDB-lite"/>
    </source>
</evidence>
<accession>A0A4Y2PW70</accession>
<dbReference type="EMBL" id="BGPR01135327">
    <property type="protein sequence ID" value="GBN55457.1"/>
    <property type="molecule type" value="Genomic_DNA"/>
</dbReference>
<evidence type="ECO:0000313" key="4">
    <source>
        <dbReference type="EMBL" id="GBN55485.1"/>
    </source>
</evidence>
<gene>
    <name evidence="2" type="ORF">AVEN_100651_1</name>
    <name evidence="4" type="ORF">AVEN_144243_1</name>
    <name evidence="3" type="ORF">AVEN_260026_1</name>
</gene>
<evidence type="ECO:0000313" key="3">
    <source>
        <dbReference type="EMBL" id="GBN55457.1"/>
    </source>
</evidence>
<evidence type="ECO:0000313" key="5">
    <source>
        <dbReference type="Proteomes" id="UP000499080"/>
    </source>
</evidence>
<protein>
    <submittedName>
        <fullName evidence="2">Uncharacterized protein</fullName>
    </submittedName>
</protein>
<name>A0A4Y2PW70_ARAVE</name>
<keyword evidence="5" id="KW-1185">Reference proteome</keyword>
<comment type="caution">
    <text evidence="2">The sequence shown here is derived from an EMBL/GenBank/DDBJ whole genome shotgun (WGS) entry which is preliminary data.</text>
</comment>
<reference evidence="2 5" key="1">
    <citation type="journal article" date="2019" name="Sci. Rep.">
        <title>Orb-weaving spider Araneus ventricosus genome elucidates the spidroin gene catalogue.</title>
        <authorList>
            <person name="Kono N."/>
            <person name="Nakamura H."/>
            <person name="Ohtoshi R."/>
            <person name="Moran D.A.P."/>
            <person name="Shinohara A."/>
            <person name="Yoshida Y."/>
            <person name="Fujiwara M."/>
            <person name="Mori M."/>
            <person name="Tomita M."/>
            <person name="Arakawa K."/>
        </authorList>
    </citation>
    <scope>NUCLEOTIDE SEQUENCE [LARGE SCALE GENOMIC DNA]</scope>
</reference>
<dbReference type="AlphaFoldDB" id="A0A4Y2PW70"/>
<dbReference type="Proteomes" id="UP000499080">
    <property type="component" value="Unassembled WGS sequence"/>
</dbReference>